<keyword evidence="4 6" id="KW-1133">Transmembrane helix</keyword>
<dbReference type="PANTHER" id="PTHR30238:SF4">
    <property type="entry name" value="SLL1022 PROTEIN"/>
    <property type="match status" value="1"/>
</dbReference>
<dbReference type="EMBL" id="JAMQKC010000004">
    <property type="protein sequence ID" value="MDC3416820.1"/>
    <property type="molecule type" value="Genomic_DNA"/>
</dbReference>
<keyword evidence="5 6" id="KW-0472">Membrane</keyword>
<feature type="transmembrane region" description="Helical" evidence="6">
    <location>
        <begin position="217"/>
        <end position="236"/>
    </location>
</feature>
<proteinExistence type="inferred from homology"/>
<feature type="transmembrane region" description="Helical" evidence="6">
    <location>
        <begin position="184"/>
        <end position="202"/>
    </location>
</feature>
<comment type="subcellular location">
    <subcellularLocation>
        <location evidence="1">Membrane</location>
        <topology evidence="1">Multi-pass membrane protein</topology>
    </subcellularLocation>
</comment>
<dbReference type="AlphaFoldDB" id="A0A9X3WEL6"/>
<keyword evidence="8" id="KW-1185">Reference proteome</keyword>
<gene>
    <name evidence="7" type="ORF">NC799_07790</name>
</gene>
<dbReference type="InterPro" id="IPR022493">
    <property type="entry name" value="CHP03716_TM_YkoY"/>
</dbReference>
<sequence>MDVQILFEYGWVLLVLIALEGLLSADNALVLAIMAKHLPEEQQKKALNMGLLMAFVFRVGSLFIISFLYQVWQVQAIGAAYLIFIALKHLMKSDHEEKEVKNKSYRATIASIAFADIAFAVDSILAAVALVIALPETGLGQIGGMDAAKFVVIVLAGIAGLLVIRFAAALFVKLLKERPSLEKAAFVIVGWVGVKLTVNVLAHKDIGILPYEFAHSVWWKLFFYGVLIAIVLVGWFTSGGKKGDQADGQVEELTKVLKDNKGENN</sequence>
<dbReference type="NCBIfam" id="TIGR03716">
    <property type="entry name" value="R_switched_YkoY"/>
    <property type="match status" value="1"/>
</dbReference>
<protein>
    <submittedName>
        <fullName evidence="7">TerC family protein</fullName>
    </submittedName>
</protein>
<dbReference type="Proteomes" id="UP001145069">
    <property type="component" value="Unassembled WGS sequence"/>
</dbReference>
<feature type="transmembrane region" description="Helical" evidence="6">
    <location>
        <begin position="147"/>
        <end position="172"/>
    </location>
</feature>
<evidence type="ECO:0000256" key="2">
    <source>
        <dbReference type="ARBA" id="ARBA00007511"/>
    </source>
</evidence>
<dbReference type="RefSeq" id="WP_272445842.1">
    <property type="nucleotide sequence ID" value="NZ_JAMQKC010000004.1"/>
</dbReference>
<dbReference type="InterPro" id="IPR005496">
    <property type="entry name" value="Integral_membrane_TerC"/>
</dbReference>
<name>A0A9X3WEL6_9BACI</name>
<evidence type="ECO:0000256" key="4">
    <source>
        <dbReference type="ARBA" id="ARBA00022989"/>
    </source>
</evidence>
<reference evidence="7" key="1">
    <citation type="submission" date="2022-06" db="EMBL/GenBank/DDBJ databases">
        <title>Aquibacillus sp. a new bacterium isolated from soil saline samples.</title>
        <authorList>
            <person name="Galisteo C."/>
            <person name="De La Haba R."/>
            <person name="Sanchez-Porro C."/>
            <person name="Ventosa A."/>
        </authorList>
    </citation>
    <scope>NUCLEOTIDE SEQUENCE</scope>
    <source>
        <strain evidence="7">3ASR75-54</strain>
    </source>
</reference>
<comment type="similarity">
    <text evidence="2">Belongs to the TerC family.</text>
</comment>
<keyword evidence="3 6" id="KW-0812">Transmembrane</keyword>
<feature type="transmembrane region" description="Helical" evidence="6">
    <location>
        <begin position="112"/>
        <end position="135"/>
    </location>
</feature>
<feature type="transmembrane region" description="Helical" evidence="6">
    <location>
        <begin position="46"/>
        <end position="68"/>
    </location>
</feature>
<dbReference type="Pfam" id="PF03741">
    <property type="entry name" value="TerC"/>
    <property type="match status" value="1"/>
</dbReference>
<feature type="transmembrane region" description="Helical" evidence="6">
    <location>
        <begin position="12"/>
        <end position="34"/>
    </location>
</feature>
<evidence type="ECO:0000256" key="5">
    <source>
        <dbReference type="ARBA" id="ARBA00023136"/>
    </source>
</evidence>
<comment type="caution">
    <text evidence="7">The sequence shown here is derived from an EMBL/GenBank/DDBJ whole genome shotgun (WGS) entry which is preliminary data.</text>
</comment>
<accession>A0A9X3WEL6</accession>
<evidence type="ECO:0000256" key="3">
    <source>
        <dbReference type="ARBA" id="ARBA00022692"/>
    </source>
</evidence>
<evidence type="ECO:0000256" key="6">
    <source>
        <dbReference type="SAM" id="Phobius"/>
    </source>
</evidence>
<dbReference type="PANTHER" id="PTHR30238">
    <property type="entry name" value="MEMBRANE BOUND PREDICTED REDOX MODULATOR"/>
    <property type="match status" value="1"/>
</dbReference>
<evidence type="ECO:0000313" key="7">
    <source>
        <dbReference type="EMBL" id="MDC3416820.1"/>
    </source>
</evidence>
<organism evidence="7 8">
    <name type="scientific">Aquibacillus salsiterrae</name>
    <dbReference type="NCBI Taxonomy" id="2950439"/>
    <lineage>
        <taxon>Bacteria</taxon>
        <taxon>Bacillati</taxon>
        <taxon>Bacillota</taxon>
        <taxon>Bacilli</taxon>
        <taxon>Bacillales</taxon>
        <taxon>Bacillaceae</taxon>
        <taxon>Aquibacillus</taxon>
    </lineage>
</organism>
<evidence type="ECO:0000313" key="8">
    <source>
        <dbReference type="Proteomes" id="UP001145069"/>
    </source>
</evidence>
<evidence type="ECO:0000256" key="1">
    <source>
        <dbReference type="ARBA" id="ARBA00004141"/>
    </source>
</evidence>
<dbReference type="GO" id="GO:0016020">
    <property type="term" value="C:membrane"/>
    <property type="evidence" value="ECO:0007669"/>
    <property type="project" value="UniProtKB-SubCell"/>
</dbReference>